<feature type="chain" id="PRO_5012499224" description="Outer membrane protein beta-barrel domain-containing protein" evidence="1">
    <location>
        <begin position="18"/>
        <end position="230"/>
    </location>
</feature>
<gene>
    <name evidence="2" type="ORF">BON30_24995</name>
</gene>
<evidence type="ECO:0008006" key="4">
    <source>
        <dbReference type="Google" id="ProtNLM"/>
    </source>
</evidence>
<keyword evidence="3" id="KW-1185">Reference proteome</keyword>
<keyword evidence="1" id="KW-0732">Signal</keyword>
<proteinExistence type="predicted"/>
<feature type="signal peptide" evidence="1">
    <location>
        <begin position="1"/>
        <end position="17"/>
    </location>
</feature>
<accession>A0A1L9B7Z9</accession>
<sequence>MKRLMQAWVLVPWVAMAQGTAAPEKTTPSETESVRVEDRQRNFGAMLAPAVLPDGGSAVAGWVGAPEVGVSYRQGLSGWELGARARFDYLHLSTTVEAVGRWPVWSEGAWAVAPELGLGVTANPGSRYFDALNLRGWFLRVDPALVATWRVVETVAALGTVEVPYDIGLSPGGTWRVKPLAGVGAEIYIGEDLTLSLLGQLGADVFKEVRGVTQSRLGYGARLGLGVRLF</sequence>
<dbReference type="RefSeq" id="WP_071900894.1">
    <property type="nucleotide sequence ID" value="NZ_MPIN01000006.1"/>
</dbReference>
<evidence type="ECO:0000256" key="1">
    <source>
        <dbReference type="SAM" id="SignalP"/>
    </source>
</evidence>
<reference evidence="2 3" key="2">
    <citation type="submission" date="2016-12" db="EMBL/GenBank/DDBJ databases">
        <title>Draft Genome Sequence of Cystobacter ferrugineus Strain Cbfe23.</title>
        <authorList>
            <person name="Akbar S."/>
            <person name="Dowd S.E."/>
            <person name="Stevens D.C."/>
        </authorList>
    </citation>
    <scope>NUCLEOTIDE SEQUENCE [LARGE SCALE GENOMIC DNA]</scope>
    <source>
        <strain evidence="2 3">Cbfe23</strain>
    </source>
</reference>
<dbReference type="AlphaFoldDB" id="A0A1L9B7Z9"/>
<dbReference type="Proteomes" id="UP000182229">
    <property type="component" value="Unassembled WGS sequence"/>
</dbReference>
<evidence type="ECO:0000313" key="3">
    <source>
        <dbReference type="Proteomes" id="UP000182229"/>
    </source>
</evidence>
<dbReference type="EMBL" id="MPIN01000006">
    <property type="protein sequence ID" value="OJH38387.1"/>
    <property type="molecule type" value="Genomic_DNA"/>
</dbReference>
<reference evidence="3" key="1">
    <citation type="submission" date="2016-11" db="EMBL/GenBank/DDBJ databases">
        <authorList>
            <person name="Shukria A."/>
            <person name="Stevens D.C."/>
        </authorList>
    </citation>
    <scope>NUCLEOTIDE SEQUENCE [LARGE SCALE GENOMIC DNA]</scope>
    <source>
        <strain evidence="3">Cbfe23</strain>
    </source>
</reference>
<organism evidence="2 3">
    <name type="scientific">Cystobacter ferrugineus</name>
    <dbReference type="NCBI Taxonomy" id="83449"/>
    <lineage>
        <taxon>Bacteria</taxon>
        <taxon>Pseudomonadati</taxon>
        <taxon>Myxococcota</taxon>
        <taxon>Myxococcia</taxon>
        <taxon>Myxococcales</taxon>
        <taxon>Cystobacterineae</taxon>
        <taxon>Archangiaceae</taxon>
        <taxon>Cystobacter</taxon>
    </lineage>
</organism>
<evidence type="ECO:0000313" key="2">
    <source>
        <dbReference type="EMBL" id="OJH38387.1"/>
    </source>
</evidence>
<comment type="caution">
    <text evidence="2">The sequence shown here is derived from an EMBL/GenBank/DDBJ whole genome shotgun (WGS) entry which is preliminary data.</text>
</comment>
<name>A0A1L9B7Z9_9BACT</name>
<dbReference type="OrthoDB" id="5508726at2"/>
<protein>
    <recommendedName>
        <fullName evidence="4">Outer membrane protein beta-barrel domain-containing protein</fullName>
    </recommendedName>
</protein>